<evidence type="ECO:0000256" key="1">
    <source>
        <dbReference type="SAM" id="Phobius"/>
    </source>
</evidence>
<gene>
    <name evidence="2" type="ORF">RRG08_008162</name>
</gene>
<dbReference type="Proteomes" id="UP001283361">
    <property type="component" value="Unassembled WGS sequence"/>
</dbReference>
<proteinExistence type="predicted"/>
<comment type="caution">
    <text evidence="2">The sequence shown here is derived from an EMBL/GenBank/DDBJ whole genome shotgun (WGS) entry which is preliminary data.</text>
</comment>
<feature type="transmembrane region" description="Helical" evidence="1">
    <location>
        <begin position="107"/>
        <end position="129"/>
    </location>
</feature>
<keyword evidence="3" id="KW-1185">Reference proteome</keyword>
<evidence type="ECO:0000313" key="3">
    <source>
        <dbReference type="Proteomes" id="UP001283361"/>
    </source>
</evidence>
<dbReference type="AlphaFoldDB" id="A0AAE1DA32"/>
<dbReference type="PROSITE" id="PS51257">
    <property type="entry name" value="PROKAR_LIPOPROTEIN"/>
    <property type="match status" value="1"/>
</dbReference>
<name>A0AAE1DA32_9GAST</name>
<sequence length="139" mass="15830">MGRQFSPVYCLTSGACDYVVYSIITDSSRQITVYHLELATKWCILSSPIVLASLLSIIWSLRLRGVFYHHRQFSPDYCLSSGARDYVVYSIITDSSRQFTVYLLELATKWCILSSPIVLASLLSIIWSLRLSGVFSHHR</sequence>
<protein>
    <submittedName>
        <fullName evidence="2">Uncharacterized protein</fullName>
    </submittedName>
</protein>
<organism evidence="2 3">
    <name type="scientific">Elysia crispata</name>
    <name type="common">lettuce slug</name>
    <dbReference type="NCBI Taxonomy" id="231223"/>
    <lineage>
        <taxon>Eukaryota</taxon>
        <taxon>Metazoa</taxon>
        <taxon>Spiralia</taxon>
        <taxon>Lophotrochozoa</taxon>
        <taxon>Mollusca</taxon>
        <taxon>Gastropoda</taxon>
        <taxon>Heterobranchia</taxon>
        <taxon>Euthyneura</taxon>
        <taxon>Panpulmonata</taxon>
        <taxon>Sacoglossa</taxon>
        <taxon>Placobranchoidea</taxon>
        <taxon>Plakobranchidae</taxon>
        <taxon>Elysia</taxon>
    </lineage>
</organism>
<accession>A0AAE1DA32</accession>
<evidence type="ECO:0000313" key="2">
    <source>
        <dbReference type="EMBL" id="KAK3762946.1"/>
    </source>
</evidence>
<dbReference type="EMBL" id="JAWDGP010004625">
    <property type="protein sequence ID" value="KAK3762946.1"/>
    <property type="molecule type" value="Genomic_DNA"/>
</dbReference>
<feature type="transmembrane region" description="Helical" evidence="1">
    <location>
        <begin position="42"/>
        <end position="61"/>
    </location>
</feature>
<reference evidence="2" key="1">
    <citation type="journal article" date="2023" name="G3 (Bethesda)">
        <title>A reference genome for the long-term kleptoplast-retaining sea slug Elysia crispata morphotype clarki.</title>
        <authorList>
            <person name="Eastman K.E."/>
            <person name="Pendleton A.L."/>
            <person name="Shaikh M.A."/>
            <person name="Suttiyut T."/>
            <person name="Ogas R."/>
            <person name="Tomko P."/>
            <person name="Gavelis G."/>
            <person name="Widhalm J.R."/>
            <person name="Wisecaver J.H."/>
        </authorList>
    </citation>
    <scope>NUCLEOTIDE SEQUENCE</scope>
    <source>
        <strain evidence="2">ECLA1</strain>
    </source>
</reference>
<keyword evidence="1" id="KW-0472">Membrane</keyword>
<keyword evidence="1" id="KW-0812">Transmembrane</keyword>
<keyword evidence="1" id="KW-1133">Transmembrane helix</keyword>